<evidence type="ECO:0000313" key="2">
    <source>
        <dbReference type="Proteomes" id="UP000008043"/>
    </source>
</evidence>
<sequence length="104" mass="11232">MDFRQAAFRLHAERVTGAVLARHATHPAVVGCQLDNEQVVGEPLEDGALGPQALASWLIPAPVSGWRHLPASVTATTGASPDVRRLHVVHNWSRSPTEVQSPWS</sequence>
<dbReference type="KEGG" id="sdv:BN159_3331"/>
<dbReference type="HOGENOM" id="CLU_2248513_0_0_11"/>
<name>K4R3N9_STRDJ</name>
<proteinExistence type="predicted"/>
<protein>
    <submittedName>
        <fullName evidence="1">Uncharacterized protein</fullName>
    </submittedName>
</protein>
<accession>K4R3N9</accession>
<reference evidence="1 2" key="1">
    <citation type="journal article" date="2012" name="J. Bacteriol.">
        <title>Genome sequence of the bacterium Streptomyces davawensis JCM 4913 and heterologous production of the unique antibiotic roseoflavin.</title>
        <authorList>
            <person name="Jankowitsch F."/>
            <person name="Schwarz J."/>
            <person name="Ruckert C."/>
            <person name="Gust B."/>
            <person name="Szczepanowski R."/>
            <person name="Blom J."/>
            <person name="Pelzer S."/>
            <person name="Kalinowski J."/>
            <person name="Mack M."/>
        </authorList>
    </citation>
    <scope>NUCLEOTIDE SEQUENCE [LARGE SCALE GENOMIC DNA]</scope>
    <source>
        <strain evidence="2">DSM 101723 / JCM 4913 / KCC S-0913 / 768</strain>
    </source>
</reference>
<dbReference type="EMBL" id="HE971709">
    <property type="protein sequence ID" value="CCK27710.1"/>
    <property type="molecule type" value="Genomic_DNA"/>
</dbReference>
<dbReference type="RefSeq" id="WP_015658087.1">
    <property type="nucleotide sequence ID" value="NC_020504.1"/>
</dbReference>
<organism evidence="1 2">
    <name type="scientific">Streptomyces davaonensis (strain DSM 101723 / JCM 4913 / KCC S-0913 / 768)</name>
    <dbReference type="NCBI Taxonomy" id="1214101"/>
    <lineage>
        <taxon>Bacteria</taxon>
        <taxon>Bacillati</taxon>
        <taxon>Actinomycetota</taxon>
        <taxon>Actinomycetes</taxon>
        <taxon>Kitasatosporales</taxon>
        <taxon>Streptomycetaceae</taxon>
        <taxon>Streptomyces</taxon>
    </lineage>
</organism>
<dbReference type="OrthoDB" id="9800974at2"/>
<keyword evidence="2" id="KW-1185">Reference proteome</keyword>
<evidence type="ECO:0000313" key="1">
    <source>
        <dbReference type="EMBL" id="CCK27710.1"/>
    </source>
</evidence>
<dbReference type="Proteomes" id="UP000008043">
    <property type="component" value="Chromosome"/>
</dbReference>
<gene>
    <name evidence="1" type="ORF">BN159_3331</name>
</gene>
<dbReference type="PATRIC" id="fig|1214101.3.peg.3379"/>
<dbReference type="AlphaFoldDB" id="K4R3N9"/>